<evidence type="ECO:0000256" key="5">
    <source>
        <dbReference type="PIRSR" id="PIRSR000350-3"/>
    </source>
</evidence>
<comment type="similarity">
    <text evidence="1">Belongs to the class-I pyridine nucleotide-disulfide oxidoreductase family.</text>
</comment>
<keyword evidence="4 5" id="KW-0520">NAD</keyword>
<dbReference type="Gene3D" id="3.30.390.30">
    <property type="match status" value="1"/>
</dbReference>
<evidence type="ECO:0000313" key="10">
    <source>
        <dbReference type="Proteomes" id="UP000183015"/>
    </source>
</evidence>
<dbReference type="InterPro" id="IPR016156">
    <property type="entry name" value="FAD/NAD-linked_Rdtase_dimer_sf"/>
</dbReference>
<dbReference type="InterPro" id="IPR036188">
    <property type="entry name" value="FAD/NAD-bd_sf"/>
</dbReference>
<dbReference type="InterPro" id="IPR023753">
    <property type="entry name" value="FAD/NAD-binding_dom"/>
</dbReference>
<dbReference type="eggNOG" id="COG1249">
    <property type="taxonomic scope" value="Bacteria"/>
</dbReference>
<dbReference type="Pfam" id="PF02852">
    <property type="entry name" value="Pyr_redox_dim"/>
    <property type="match status" value="1"/>
</dbReference>
<feature type="binding site" evidence="5">
    <location>
        <position position="310"/>
    </location>
    <ligand>
        <name>FAD</name>
        <dbReference type="ChEBI" id="CHEBI:57692"/>
    </ligand>
</feature>
<dbReference type="Pfam" id="PF07992">
    <property type="entry name" value="Pyr_redox_2"/>
    <property type="match status" value="1"/>
</dbReference>
<dbReference type="SUPFAM" id="SSF51905">
    <property type="entry name" value="FAD/NAD(P)-binding domain"/>
    <property type="match status" value="1"/>
</dbReference>
<accession>A0A1H7I1S0</accession>
<evidence type="ECO:0000313" key="9">
    <source>
        <dbReference type="EMBL" id="SEK55370.1"/>
    </source>
</evidence>
<dbReference type="PIRSF" id="PIRSF000350">
    <property type="entry name" value="Mercury_reductase_MerA"/>
    <property type="match status" value="1"/>
</dbReference>
<evidence type="ECO:0000256" key="4">
    <source>
        <dbReference type="ARBA" id="ARBA00023027"/>
    </source>
</evidence>
<feature type="binding site" evidence="5">
    <location>
        <position position="268"/>
    </location>
    <ligand>
        <name>NAD(+)</name>
        <dbReference type="ChEBI" id="CHEBI:57540"/>
    </ligand>
</feature>
<evidence type="ECO:0000256" key="6">
    <source>
        <dbReference type="PIRSR" id="PIRSR000350-4"/>
    </source>
</evidence>
<dbReference type="PRINTS" id="PR00411">
    <property type="entry name" value="PNDRDTASEI"/>
</dbReference>
<dbReference type="InterPro" id="IPR004099">
    <property type="entry name" value="Pyr_nucl-diS_OxRdtase_dimer"/>
</dbReference>
<feature type="domain" description="FAD/NAD(P)-binding" evidence="8">
    <location>
        <begin position="4"/>
        <end position="321"/>
    </location>
</feature>
<dbReference type="PANTHER" id="PTHR22912">
    <property type="entry name" value="DISULFIDE OXIDOREDUCTASE"/>
    <property type="match status" value="1"/>
</dbReference>
<keyword evidence="10" id="KW-1185">Reference proteome</keyword>
<sequence length="476" mass="49939">MDTYDVVVLGGGPTGENLAERARAGGLEVAVVERELVGGECSYWACMPSKALLRPAVALNEARRVAGTREAVTGRLDAAAVLRRRDEFASHWRDDGQVAWLDSTGIALVRGHGRLDGERRVVVDTSDGERRVLQARHAVAVCTGTRAALPDLPGLAEAAVWTSREATSAQEVPGRLAVVGGGVVAVEMATAWAALGSRVTLLVRGGALLPRTEPFAGEAVAEGLKEAGVDVRFGVAVAGLSRVPGGEVVLELGGAETLRMDEVLFATGRVPATADLGLETVGLAPGSWLPVDVTGQVVDVPGGWLYAAGDVNHRALLTHQGKYQGRVFGTVIADRAAGRSLDTEPWGRSAATADRLAVPQVVFTDPEVASVGLTLDEAGERGLRVRAVDYELGNVAGASLYVDRYRGRARAVVDLDREVLVGVTFVGPGVAELLHSATVAVVGEVPIGRLWHAVPAYPTISEVWLRLLETYRGSAG</sequence>
<evidence type="ECO:0000256" key="3">
    <source>
        <dbReference type="ARBA" id="ARBA00022827"/>
    </source>
</evidence>
<evidence type="ECO:0000259" key="8">
    <source>
        <dbReference type="Pfam" id="PF07992"/>
    </source>
</evidence>
<dbReference type="PRINTS" id="PR00368">
    <property type="entry name" value="FADPNR"/>
</dbReference>
<dbReference type="Proteomes" id="UP000183015">
    <property type="component" value="Unassembled WGS sequence"/>
</dbReference>
<keyword evidence="2" id="KW-0285">Flavoprotein</keyword>
<dbReference type="AlphaFoldDB" id="A0A1H7I1S0"/>
<dbReference type="Gene3D" id="3.50.50.60">
    <property type="entry name" value="FAD/NAD(P)-binding domain"/>
    <property type="match status" value="2"/>
</dbReference>
<organism evidence="9 10">
    <name type="scientific">Streptacidiphilus jiangxiensis</name>
    <dbReference type="NCBI Taxonomy" id="235985"/>
    <lineage>
        <taxon>Bacteria</taxon>
        <taxon>Bacillati</taxon>
        <taxon>Actinomycetota</taxon>
        <taxon>Actinomycetes</taxon>
        <taxon>Kitasatosporales</taxon>
        <taxon>Streptomycetaceae</taxon>
        <taxon>Streptacidiphilus</taxon>
    </lineage>
</organism>
<name>A0A1H7I1S0_STRJI</name>
<dbReference type="PANTHER" id="PTHR22912:SF151">
    <property type="entry name" value="DIHYDROLIPOYL DEHYDROGENASE, MITOCHONDRIAL"/>
    <property type="match status" value="1"/>
</dbReference>
<dbReference type="SUPFAM" id="SSF55424">
    <property type="entry name" value="FAD/NAD-linked reductases, dimerisation (C-terminal) domain"/>
    <property type="match status" value="1"/>
</dbReference>
<feature type="binding site" evidence="5">
    <location>
        <position position="113"/>
    </location>
    <ligand>
        <name>FAD</name>
        <dbReference type="ChEBI" id="CHEBI:57692"/>
    </ligand>
</feature>
<dbReference type="EMBL" id="FOAZ01000002">
    <property type="protein sequence ID" value="SEK55370.1"/>
    <property type="molecule type" value="Genomic_DNA"/>
</dbReference>
<dbReference type="GO" id="GO:0050660">
    <property type="term" value="F:flavin adenine dinucleotide binding"/>
    <property type="evidence" value="ECO:0007669"/>
    <property type="project" value="TreeGrafter"/>
</dbReference>
<dbReference type="GO" id="GO:0004148">
    <property type="term" value="F:dihydrolipoyl dehydrogenase (NADH) activity"/>
    <property type="evidence" value="ECO:0007669"/>
    <property type="project" value="TreeGrafter"/>
</dbReference>
<protein>
    <submittedName>
        <fullName evidence="9">Dihydrolipoamide dehydrogenase</fullName>
    </submittedName>
</protein>
<evidence type="ECO:0000256" key="1">
    <source>
        <dbReference type="ARBA" id="ARBA00007532"/>
    </source>
</evidence>
<keyword evidence="5" id="KW-0547">Nucleotide-binding</keyword>
<keyword evidence="3 5" id="KW-0274">FAD</keyword>
<feature type="binding site" evidence="5">
    <location>
        <position position="50"/>
    </location>
    <ligand>
        <name>FAD</name>
        <dbReference type="ChEBI" id="CHEBI:57692"/>
    </ligand>
</feature>
<evidence type="ECO:0000259" key="7">
    <source>
        <dbReference type="Pfam" id="PF02852"/>
    </source>
</evidence>
<proteinExistence type="inferred from homology"/>
<feature type="disulfide bond" description="Redox-active" evidence="6">
    <location>
        <begin position="41"/>
        <end position="46"/>
    </location>
</feature>
<comment type="cofactor">
    <cofactor evidence="5">
        <name>FAD</name>
        <dbReference type="ChEBI" id="CHEBI:57692"/>
    </cofactor>
    <text evidence="5">Binds 1 FAD per subunit.</text>
</comment>
<feature type="domain" description="Pyridine nucleotide-disulphide oxidoreductase dimerisation" evidence="7">
    <location>
        <begin position="358"/>
        <end position="464"/>
    </location>
</feature>
<dbReference type="InterPro" id="IPR050151">
    <property type="entry name" value="Class-I_Pyr_Nuc-Dis_Oxidored"/>
</dbReference>
<evidence type="ECO:0000256" key="2">
    <source>
        <dbReference type="ARBA" id="ARBA00022630"/>
    </source>
</evidence>
<feature type="binding site" evidence="5">
    <location>
        <begin position="180"/>
        <end position="187"/>
    </location>
    <ligand>
        <name>NAD(+)</name>
        <dbReference type="ChEBI" id="CHEBI:57540"/>
    </ligand>
</feature>
<dbReference type="InterPro" id="IPR001100">
    <property type="entry name" value="Pyr_nuc-diS_OxRdtase"/>
</dbReference>
<dbReference type="GO" id="GO:0006103">
    <property type="term" value="P:2-oxoglutarate metabolic process"/>
    <property type="evidence" value="ECO:0007669"/>
    <property type="project" value="TreeGrafter"/>
</dbReference>
<reference evidence="10" key="1">
    <citation type="submission" date="2016-10" db="EMBL/GenBank/DDBJ databases">
        <authorList>
            <person name="Varghese N."/>
        </authorList>
    </citation>
    <scope>NUCLEOTIDE SEQUENCE [LARGE SCALE GENOMIC DNA]</scope>
    <source>
        <strain evidence="10">DSM 45096 / BCRC 16803 / CGMCC 4.1857 / CIP 109030 / JCM 12277 / KCTC 19219 / NBRC 100920 / 33214</strain>
    </source>
</reference>
<dbReference type="STRING" id="235985.SAMN05414137_102420"/>
<dbReference type="RefSeq" id="WP_236655889.1">
    <property type="nucleotide sequence ID" value="NZ_BBPN01000005.1"/>
</dbReference>
<gene>
    <name evidence="9" type="ORF">SAMN05414137_102420</name>
</gene>